<evidence type="ECO:0000256" key="1">
    <source>
        <dbReference type="SAM" id="MobiDB-lite"/>
    </source>
</evidence>
<dbReference type="InParanoid" id="A0A0G4FEE3"/>
<dbReference type="AlphaFoldDB" id="A0A0G4FEE3"/>
<dbReference type="InterPro" id="IPR039477">
    <property type="entry name" value="ILEI/PANDER_dom"/>
</dbReference>
<accession>A0A0G4FEE3</accession>
<dbReference type="InterPro" id="IPR036116">
    <property type="entry name" value="FN3_sf"/>
</dbReference>
<organism evidence="3 4">
    <name type="scientific">Vitrella brassicaformis (strain CCMP3155)</name>
    <dbReference type="NCBI Taxonomy" id="1169540"/>
    <lineage>
        <taxon>Eukaryota</taxon>
        <taxon>Sar</taxon>
        <taxon>Alveolata</taxon>
        <taxon>Colpodellida</taxon>
        <taxon>Vitrellaceae</taxon>
        <taxon>Vitrella</taxon>
    </lineage>
</organism>
<dbReference type="OrthoDB" id="434670at2759"/>
<evidence type="ECO:0000313" key="4">
    <source>
        <dbReference type="Proteomes" id="UP000041254"/>
    </source>
</evidence>
<dbReference type="VEuPathDB" id="CryptoDB:Vbra_1078"/>
<dbReference type="SUPFAM" id="SSF49265">
    <property type="entry name" value="Fibronectin type III"/>
    <property type="match status" value="1"/>
</dbReference>
<evidence type="ECO:0000313" key="3">
    <source>
        <dbReference type="EMBL" id="CEM11582.1"/>
    </source>
</evidence>
<name>A0A0G4FEE3_VITBC</name>
<proteinExistence type="predicted"/>
<feature type="domain" description="ILEI/PANDER" evidence="2">
    <location>
        <begin position="184"/>
        <end position="260"/>
    </location>
</feature>
<dbReference type="InterPro" id="IPR013783">
    <property type="entry name" value="Ig-like_fold"/>
</dbReference>
<protein>
    <recommendedName>
        <fullName evidence="2">ILEI/PANDER domain-containing protein</fullName>
    </recommendedName>
</protein>
<dbReference type="OMA" id="TLHNPMP"/>
<keyword evidence="4" id="KW-1185">Reference proteome</keyword>
<feature type="region of interest" description="Disordered" evidence="1">
    <location>
        <begin position="355"/>
        <end position="379"/>
    </location>
</feature>
<dbReference type="EMBL" id="CDMY01000419">
    <property type="protein sequence ID" value="CEM11582.1"/>
    <property type="molecule type" value="Genomic_DNA"/>
</dbReference>
<dbReference type="CDD" id="cd00063">
    <property type="entry name" value="FN3"/>
    <property type="match status" value="1"/>
</dbReference>
<feature type="compositionally biased region" description="Polar residues" evidence="1">
    <location>
        <begin position="369"/>
        <end position="379"/>
    </location>
</feature>
<dbReference type="Gene3D" id="2.60.40.10">
    <property type="entry name" value="Immunoglobulins"/>
    <property type="match status" value="1"/>
</dbReference>
<sequence>MGAGLWTTPQLHAFDPVRAGKDWIHVSWTAAFNPWAELHSYELQVRTVFGSEQTFNCEYMKNRNELHANYEGCSNIDWGPWVTVYTGTQRLARATGFNYTNPDNALEHRWELLLPGAPYWFRVRAVGKGSSGTSAWSAQLVAFTQLNATQDRFNIYLRGTGRNNPAHAIIQVDGRRLYERMDERGLVLAVFDRTDFELASIETFDTFGNRTAAYMMAQRLNQFDQRYVVLVVSVDAWEAQVSLTLARELALCGAYHLQSFPSVHSEKTILSPYSDADQSASSKGFGHPYAFIGIPGLGTGAGWEAIQYPTGHYRRSGLTPHAEIRATVYYDYVTRMFRIAPDVLHPSAGFFLGASPPQPSTLHNPMPTRPQNDTNQTANGNNVSVLAPHSLIRNQPPIPYEPYVSTVRQLMPLLLEANETNLQSRNRGYEITTVAGVHVVDPRPLDDTFTELEALWGGPSRRELSDPVINMTQHVTDVASLQPMTSANNDTFFVVGIPRKDRACYGFVREGYFNPLPPAECASYAPPTWPVTCCTPDQADRARVELFRCGTGLTPKICYPPDVSPPLSVMTVIDNLRFHVRAF</sequence>
<dbReference type="Pfam" id="PF15711">
    <property type="entry name" value="ILEI"/>
    <property type="match status" value="1"/>
</dbReference>
<gene>
    <name evidence="3" type="ORF">Vbra_1078</name>
</gene>
<dbReference type="InterPro" id="IPR003961">
    <property type="entry name" value="FN3_dom"/>
</dbReference>
<evidence type="ECO:0000259" key="2">
    <source>
        <dbReference type="Pfam" id="PF15711"/>
    </source>
</evidence>
<dbReference type="Proteomes" id="UP000041254">
    <property type="component" value="Unassembled WGS sequence"/>
</dbReference>
<reference evidence="3 4" key="1">
    <citation type="submission" date="2014-11" db="EMBL/GenBank/DDBJ databases">
        <authorList>
            <person name="Zhu J."/>
            <person name="Qi W."/>
            <person name="Song R."/>
        </authorList>
    </citation>
    <scope>NUCLEOTIDE SEQUENCE [LARGE SCALE GENOMIC DNA]</scope>
</reference>